<keyword evidence="3" id="KW-1185">Reference proteome</keyword>
<dbReference type="AlphaFoldDB" id="A0A7W9FLX6"/>
<evidence type="ECO:0000313" key="2">
    <source>
        <dbReference type="EMBL" id="MBB5753041.1"/>
    </source>
</evidence>
<keyword evidence="1" id="KW-0472">Membrane</keyword>
<organism evidence="2 3">
    <name type="scientific">Prosthecomicrobium pneumaticum</name>
    <dbReference type="NCBI Taxonomy" id="81895"/>
    <lineage>
        <taxon>Bacteria</taxon>
        <taxon>Pseudomonadati</taxon>
        <taxon>Pseudomonadota</taxon>
        <taxon>Alphaproteobacteria</taxon>
        <taxon>Hyphomicrobiales</taxon>
        <taxon>Kaistiaceae</taxon>
        <taxon>Prosthecomicrobium</taxon>
    </lineage>
</organism>
<dbReference type="EMBL" id="JACHOO010000004">
    <property type="protein sequence ID" value="MBB5753041.1"/>
    <property type="molecule type" value="Genomic_DNA"/>
</dbReference>
<evidence type="ECO:0000256" key="1">
    <source>
        <dbReference type="SAM" id="Phobius"/>
    </source>
</evidence>
<comment type="caution">
    <text evidence="2">The sequence shown here is derived from an EMBL/GenBank/DDBJ whole genome shotgun (WGS) entry which is preliminary data.</text>
</comment>
<name>A0A7W9FLX6_9HYPH</name>
<reference evidence="2 3" key="1">
    <citation type="submission" date="2020-08" db="EMBL/GenBank/DDBJ databases">
        <title>Genomic Encyclopedia of Type Strains, Phase IV (KMG-IV): sequencing the most valuable type-strain genomes for metagenomic binning, comparative biology and taxonomic classification.</title>
        <authorList>
            <person name="Goeker M."/>
        </authorList>
    </citation>
    <scope>NUCLEOTIDE SEQUENCE [LARGE SCALE GENOMIC DNA]</scope>
    <source>
        <strain evidence="2 3">DSM 16268</strain>
    </source>
</reference>
<proteinExistence type="predicted"/>
<evidence type="ECO:0000313" key="3">
    <source>
        <dbReference type="Proteomes" id="UP000523821"/>
    </source>
</evidence>
<gene>
    <name evidence="2" type="ORF">GGQ63_002107</name>
</gene>
<dbReference type="Proteomes" id="UP000523821">
    <property type="component" value="Unassembled WGS sequence"/>
</dbReference>
<protein>
    <submittedName>
        <fullName evidence="2">Uncharacterized protein</fullName>
    </submittedName>
</protein>
<keyword evidence="1" id="KW-0812">Transmembrane</keyword>
<feature type="transmembrane region" description="Helical" evidence="1">
    <location>
        <begin position="6"/>
        <end position="25"/>
    </location>
</feature>
<accession>A0A7W9FLX6</accession>
<sequence length="43" mass="4873">MIARNFIMVCTVVAVFAVLISNLVNNHHKYGGVTRLDENSRLR</sequence>
<keyword evidence="1" id="KW-1133">Transmembrane helix</keyword>
<dbReference type="RefSeq" id="WP_281380137.1">
    <property type="nucleotide sequence ID" value="NZ_JACHOO010000004.1"/>
</dbReference>